<keyword evidence="4" id="KW-0812">Transmembrane</keyword>
<keyword evidence="4" id="KW-0472">Membrane</keyword>
<dbReference type="NCBIfam" id="TIGR02227">
    <property type="entry name" value="sigpep_I_bact"/>
    <property type="match status" value="1"/>
</dbReference>
<keyword evidence="4" id="KW-0645">Protease</keyword>
<evidence type="ECO:0000313" key="6">
    <source>
        <dbReference type="EMBL" id="ACN83472.1"/>
    </source>
</evidence>
<keyword evidence="4" id="KW-1133">Transmembrane helix</keyword>
<comment type="catalytic activity">
    <reaction evidence="4">
        <text>Cleavage of hydrophobic, N-terminal signal or leader sequences from secreted and periplasmic proteins.</text>
        <dbReference type="EC" id="3.4.21.89"/>
    </reaction>
</comment>
<dbReference type="STRING" id="565034.BHWA1_00989"/>
<dbReference type="GO" id="GO:0004252">
    <property type="term" value="F:serine-type endopeptidase activity"/>
    <property type="evidence" value="ECO:0007669"/>
    <property type="project" value="InterPro"/>
</dbReference>
<proteinExistence type="inferred from homology"/>
<comment type="similarity">
    <text evidence="1 4">Belongs to the peptidase S26 family.</text>
</comment>
<dbReference type="SUPFAM" id="SSF51306">
    <property type="entry name" value="LexA/Signal peptidase"/>
    <property type="match status" value="1"/>
</dbReference>
<accession>A0A3B6V8P7</accession>
<dbReference type="CDD" id="cd06530">
    <property type="entry name" value="S26_SPase_I"/>
    <property type="match status" value="1"/>
</dbReference>
<evidence type="ECO:0000256" key="2">
    <source>
        <dbReference type="ARBA" id="ARBA00019232"/>
    </source>
</evidence>
<dbReference type="Pfam" id="PF10502">
    <property type="entry name" value="Peptidase_S26"/>
    <property type="match status" value="1"/>
</dbReference>
<dbReference type="InterPro" id="IPR036286">
    <property type="entry name" value="LexA/Signal_pep-like_sf"/>
</dbReference>
<dbReference type="InterPro" id="IPR019533">
    <property type="entry name" value="Peptidase_S26"/>
</dbReference>
<dbReference type="EC" id="3.4.21.89" evidence="4"/>
<gene>
    <name evidence="6" type="primary">lepB</name>
    <name evidence="6" type="ordered locus">BHWA1_00989</name>
</gene>
<evidence type="ECO:0000256" key="4">
    <source>
        <dbReference type="RuleBase" id="RU362042"/>
    </source>
</evidence>
<sequence>MTNNKKQIIEIILASLSAVLIAGFIRIFFFDTYIVTNKSMEPTFFEGDQILLLKKNFIFNRVKNFDVIVFNYNDTNLVKRVIGIEGDKVEIRNGGLYLNDELIEHKYYIFSNEDNGLYILGNNQYFVLGDNIKVSEDSRYFGLIDEEDIKGQVILIFSPKKRFQLFNNIFHHNDNNISE</sequence>
<dbReference type="RefSeq" id="WP_012670521.1">
    <property type="nucleotide sequence ID" value="NC_012225.1"/>
</dbReference>
<evidence type="ECO:0000256" key="1">
    <source>
        <dbReference type="ARBA" id="ARBA00009370"/>
    </source>
</evidence>
<dbReference type="PRINTS" id="PR00727">
    <property type="entry name" value="LEADERPTASE"/>
</dbReference>
<dbReference type="GO" id="GO:0009003">
    <property type="term" value="F:signal peptidase activity"/>
    <property type="evidence" value="ECO:0007669"/>
    <property type="project" value="UniProtKB-EC"/>
</dbReference>
<name>A0A3B6V8P7_BRAHW</name>
<comment type="subcellular location">
    <subcellularLocation>
        <location evidence="4">Membrane</location>
        <topology evidence="4">Single-pass type II membrane protein</topology>
    </subcellularLocation>
</comment>
<keyword evidence="7" id="KW-1185">Reference proteome</keyword>
<organism evidence="6 7">
    <name type="scientific">Brachyspira hyodysenteriae (strain ATCC 49526 / WA1)</name>
    <dbReference type="NCBI Taxonomy" id="565034"/>
    <lineage>
        <taxon>Bacteria</taxon>
        <taxon>Pseudomonadati</taxon>
        <taxon>Spirochaetota</taxon>
        <taxon>Spirochaetia</taxon>
        <taxon>Brachyspirales</taxon>
        <taxon>Brachyspiraceae</taxon>
        <taxon>Brachyspira</taxon>
    </lineage>
</organism>
<keyword evidence="4" id="KW-0378">Hydrolase</keyword>
<dbReference type="PANTHER" id="PTHR43390:SF1">
    <property type="entry name" value="CHLOROPLAST PROCESSING PEPTIDASE"/>
    <property type="match status" value="1"/>
</dbReference>
<evidence type="ECO:0000256" key="3">
    <source>
        <dbReference type="PIRSR" id="PIRSR600223-1"/>
    </source>
</evidence>
<reference evidence="6 7" key="1">
    <citation type="journal article" date="2009" name="PLoS ONE">
        <title>Genome sequence of the pathogenic intestinal spirochete Brachyspira hyodysenteriae reveals adaptations to its lifestyle in the porcine large intestine.</title>
        <authorList>
            <person name="Bellgard M.I."/>
            <person name="Wanchanthuek P."/>
            <person name="La T."/>
            <person name="Ryan K."/>
            <person name="Moolhuijzen P."/>
            <person name="Albertyn Z."/>
            <person name="Shaban B."/>
            <person name="Motro Y."/>
            <person name="Dunn D.S."/>
            <person name="Schibeci D."/>
            <person name="Hunter A."/>
            <person name="Barrero R."/>
            <person name="Phillips N.D."/>
            <person name="Hampson D.J."/>
        </authorList>
    </citation>
    <scope>NUCLEOTIDE SEQUENCE [LARGE SCALE GENOMIC DNA]</scope>
    <source>
        <strain evidence="7">ATCC 49526 / WA1</strain>
    </source>
</reference>
<evidence type="ECO:0000259" key="5">
    <source>
        <dbReference type="Pfam" id="PF10502"/>
    </source>
</evidence>
<dbReference type="KEGG" id="bhy:BHWA1_00989"/>
<dbReference type="InterPro" id="IPR000223">
    <property type="entry name" value="Pept_S26A_signal_pept_1"/>
</dbReference>
<evidence type="ECO:0000313" key="7">
    <source>
        <dbReference type="Proteomes" id="UP000001803"/>
    </source>
</evidence>
<dbReference type="Proteomes" id="UP000001803">
    <property type="component" value="Chromosome"/>
</dbReference>
<protein>
    <recommendedName>
        <fullName evidence="2 4">Signal peptidase I</fullName>
        <ecNumber evidence="4">3.4.21.89</ecNumber>
    </recommendedName>
</protein>
<dbReference type="GO" id="GO:0006465">
    <property type="term" value="P:signal peptide processing"/>
    <property type="evidence" value="ECO:0007669"/>
    <property type="project" value="InterPro"/>
</dbReference>
<feature type="active site" evidence="3">
    <location>
        <position position="39"/>
    </location>
</feature>
<feature type="active site" evidence="3">
    <location>
        <position position="79"/>
    </location>
</feature>
<dbReference type="Gene3D" id="2.10.109.10">
    <property type="entry name" value="Umud Fragment, subunit A"/>
    <property type="match status" value="1"/>
</dbReference>
<dbReference type="PANTHER" id="PTHR43390">
    <property type="entry name" value="SIGNAL PEPTIDASE I"/>
    <property type="match status" value="1"/>
</dbReference>
<feature type="domain" description="Peptidase S26" evidence="5">
    <location>
        <begin position="9"/>
        <end position="157"/>
    </location>
</feature>
<feature type="transmembrane region" description="Helical" evidence="4">
    <location>
        <begin position="12"/>
        <end position="30"/>
    </location>
</feature>
<dbReference type="EMBL" id="CP001357">
    <property type="protein sequence ID" value="ACN83472.1"/>
    <property type="molecule type" value="Genomic_DNA"/>
</dbReference>
<dbReference type="AlphaFoldDB" id="A0A3B6V8P7"/>
<dbReference type="GO" id="GO:0016020">
    <property type="term" value="C:membrane"/>
    <property type="evidence" value="ECO:0007669"/>
    <property type="project" value="UniProtKB-SubCell"/>
</dbReference>